<dbReference type="EMBL" id="JABBNU010000010">
    <property type="protein sequence ID" value="NMM49869.1"/>
    <property type="molecule type" value="Genomic_DNA"/>
</dbReference>
<sequence length="663" mass="75404">MRMTIKRKLLFIILGIFLLAFVGSVTYIISTLRTETIKEAKNLARSYTSQNAKEIESIFNTDLGILRSASGILQKYDKTELHELLPVRDKALQSIVDSDIRYANAWINFELSHYDTAYYKDYGRARKIVFQSGEVLYDTLSLDGDQEGSLYKTLKTTGKEELSNPYIDANVGDDILITSVCVPLKNDAEKFIGVIGIDVILSDLQFISELKPYDEARTVLFSNDGTIIAHEDIGLVGTKVDSLLGNWYNKNEVLEMLSKDNNHSYEEYLNSFDDEVLINFQTIQLGTSDKPWFVATLIPRSVIIKEINIATRNGIIIALLGFAILAGVLYFLADRISHSLAKASNTLDDLSRGKISDDDKLDIQTNDELNDISNSVNKLIDNLSHKSEYARAIGEGNLDYELSDLDDEDVLGKALVEMKYNLRKAKEEEEKRNWVTKGQAHFSDMLRIQSGTDLKEFFAKLLKDFVNYVEVNQAGIFLLNDDDADNPYLELVSAYAFDRRKYINKQVEIGEGLVGQCYLEKKSIHLTHVPDNYVNIKSGLGDSTPRCVLIMPLVENEKVVGVLEMASFKELPEHYLELIIKLSESMAATIGALKMNERTKELLEQTKEQAEMMRSQEEEMRQNMEELQATQEEMARRQKESDIQNEELRRKLAEKEEELKSIK</sequence>
<dbReference type="CDD" id="cd12913">
    <property type="entry name" value="PDC1_MCP_like"/>
    <property type="match status" value="1"/>
</dbReference>
<evidence type="ECO:0000313" key="11">
    <source>
        <dbReference type="EMBL" id="NMM49869.1"/>
    </source>
</evidence>
<dbReference type="Proteomes" id="UP000559010">
    <property type="component" value="Unassembled WGS sequence"/>
</dbReference>
<dbReference type="Pfam" id="PF22673">
    <property type="entry name" value="MCP-like_PDC_1"/>
    <property type="match status" value="1"/>
</dbReference>
<keyword evidence="7 9" id="KW-0472">Membrane</keyword>
<dbReference type="PROSITE" id="PS50885">
    <property type="entry name" value="HAMP"/>
    <property type="match status" value="1"/>
</dbReference>
<dbReference type="PANTHER" id="PTHR45528:SF10">
    <property type="entry name" value="METHYL-ACCEPTING CHEMOTAXIS PROTEIN"/>
    <property type="match status" value="1"/>
</dbReference>
<reference evidence="11 12" key="1">
    <citation type="submission" date="2020-04" db="EMBL/GenBank/DDBJ databases">
        <title>Flammeovirgaceae bacterium KN852 isolated from deep sea.</title>
        <authorList>
            <person name="Zhang D.-C."/>
        </authorList>
    </citation>
    <scope>NUCLEOTIDE SEQUENCE [LARGE SCALE GENOMIC DNA]</scope>
    <source>
        <strain evidence="11 12">KN852</strain>
    </source>
</reference>
<comment type="subcellular location">
    <subcellularLocation>
        <location evidence="2">Membrane</location>
        <topology evidence="2">Multi-pass membrane protein</topology>
    </subcellularLocation>
</comment>
<keyword evidence="5" id="KW-0808">Transferase</keyword>
<feature type="domain" description="HAMP" evidence="10">
    <location>
        <begin position="334"/>
        <end position="388"/>
    </location>
</feature>
<dbReference type="GO" id="GO:0005886">
    <property type="term" value="C:plasma membrane"/>
    <property type="evidence" value="ECO:0007669"/>
    <property type="project" value="TreeGrafter"/>
</dbReference>
<dbReference type="PANTHER" id="PTHR45528">
    <property type="entry name" value="SENSOR HISTIDINE KINASE CPXA"/>
    <property type="match status" value="1"/>
</dbReference>
<dbReference type="RefSeq" id="WP_169683405.1">
    <property type="nucleotide sequence ID" value="NZ_JABBNU010000010.1"/>
</dbReference>
<keyword evidence="4" id="KW-0597">Phosphoprotein</keyword>
<dbReference type="InterPro" id="IPR029016">
    <property type="entry name" value="GAF-like_dom_sf"/>
</dbReference>
<evidence type="ECO:0000256" key="2">
    <source>
        <dbReference type="ARBA" id="ARBA00004141"/>
    </source>
</evidence>
<protein>
    <recommendedName>
        <fullName evidence="3">histidine kinase</fullName>
        <ecNumber evidence="3">2.7.13.3</ecNumber>
    </recommendedName>
</protein>
<dbReference type="Gene3D" id="3.30.450.20">
    <property type="entry name" value="PAS domain"/>
    <property type="match status" value="2"/>
</dbReference>
<comment type="catalytic activity">
    <reaction evidence="1">
        <text>ATP + protein L-histidine = ADP + protein N-phospho-L-histidine.</text>
        <dbReference type="EC" id="2.7.13.3"/>
    </reaction>
</comment>
<dbReference type="SUPFAM" id="SSF55781">
    <property type="entry name" value="GAF domain-like"/>
    <property type="match status" value="1"/>
</dbReference>
<evidence type="ECO:0000256" key="1">
    <source>
        <dbReference type="ARBA" id="ARBA00000085"/>
    </source>
</evidence>
<dbReference type="Pfam" id="PF13185">
    <property type="entry name" value="GAF_2"/>
    <property type="match status" value="1"/>
</dbReference>
<dbReference type="AlphaFoldDB" id="A0A848J663"/>
<keyword evidence="12" id="KW-1185">Reference proteome</keyword>
<feature type="transmembrane region" description="Helical" evidence="9">
    <location>
        <begin position="314"/>
        <end position="333"/>
    </location>
</feature>
<keyword evidence="6" id="KW-0418">Kinase</keyword>
<dbReference type="EC" id="2.7.13.3" evidence="3"/>
<dbReference type="Pfam" id="PF00672">
    <property type="entry name" value="HAMP"/>
    <property type="match status" value="1"/>
</dbReference>
<evidence type="ECO:0000256" key="4">
    <source>
        <dbReference type="ARBA" id="ARBA00022553"/>
    </source>
</evidence>
<dbReference type="InterPro" id="IPR003018">
    <property type="entry name" value="GAF"/>
</dbReference>
<keyword evidence="9" id="KW-0812">Transmembrane</keyword>
<keyword evidence="9" id="KW-1133">Transmembrane helix</keyword>
<proteinExistence type="predicted"/>
<feature type="compositionally biased region" description="Basic and acidic residues" evidence="8">
    <location>
        <begin position="611"/>
        <end position="624"/>
    </location>
</feature>
<accession>A0A848J663</accession>
<organism evidence="11 12">
    <name type="scientific">Marinigracilibium pacificum</name>
    <dbReference type="NCBI Taxonomy" id="2729599"/>
    <lineage>
        <taxon>Bacteria</taxon>
        <taxon>Pseudomonadati</taxon>
        <taxon>Bacteroidota</taxon>
        <taxon>Cytophagia</taxon>
        <taxon>Cytophagales</taxon>
        <taxon>Flammeovirgaceae</taxon>
        <taxon>Marinigracilibium</taxon>
    </lineage>
</organism>
<dbReference type="InterPro" id="IPR050398">
    <property type="entry name" value="HssS/ArlS-like"/>
</dbReference>
<evidence type="ECO:0000256" key="9">
    <source>
        <dbReference type="SAM" id="Phobius"/>
    </source>
</evidence>
<evidence type="ECO:0000256" key="5">
    <source>
        <dbReference type="ARBA" id="ARBA00022679"/>
    </source>
</evidence>
<evidence type="ECO:0000256" key="6">
    <source>
        <dbReference type="ARBA" id="ARBA00022777"/>
    </source>
</evidence>
<dbReference type="Gene3D" id="3.30.450.40">
    <property type="match status" value="1"/>
</dbReference>
<evidence type="ECO:0000313" key="12">
    <source>
        <dbReference type="Proteomes" id="UP000559010"/>
    </source>
</evidence>
<feature type="compositionally biased region" description="Basic and acidic residues" evidence="8">
    <location>
        <begin position="633"/>
        <end position="663"/>
    </location>
</feature>
<feature type="region of interest" description="Disordered" evidence="8">
    <location>
        <begin position="611"/>
        <end position="663"/>
    </location>
</feature>
<gene>
    <name evidence="11" type="ORF">HH304_15785</name>
</gene>
<dbReference type="GO" id="GO:0000155">
    <property type="term" value="F:phosphorelay sensor kinase activity"/>
    <property type="evidence" value="ECO:0007669"/>
    <property type="project" value="TreeGrafter"/>
</dbReference>
<dbReference type="Gene3D" id="6.10.340.10">
    <property type="match status" value="1"/>
</dbReference>
<comment type="caution">
    <text evidence="11">The sequence shown here is derived from an EMBL/GenBank/DDBJ whole genome shotgun (WGS) entry which is preliminary data.</text>
</comment>
<evidence type="ECO:0000256" key="8">
    <source>
        <dbReference type="SAM" id="MobiDB-lite"/>
    </source>
</evidence>
<dbReference type="InterPro" id="IPR003660">
    <property type="entry name" value="HAMP_dom"/>
</dbReference>
<evidence type="ECO:0000256" key="7">
    <source>
        <dbReference type="ARBA" id="ARBA00023136"/>
    </source>
</evidence>
<name>A0A848J663_9BACT</name>
<evidence type="ECO:0000259" key="10">
    <source>
        <dbReference type="PROSITE" id="PS50885"/>
    </source>
</evidence>
<evidence type="ECO:0000256" key="3">
    <source>
        <dbReference type="ARBA" id="ARBA00012438"/>
    </source>
</evidence>